<comment type="cofactor">
    <cofactor evidence="4">
        <name>Zn(2+)</name>
        <dbReference type="ChEBI" id="CHEBI:29105"/>
    </cofactor>
</comment>
<dbReference type="InterPro" id="IPR050071">
    <property type="entry name" value="Dehydroquinate_synthase"/>
</dbReference>
<keyword evidence="11" id="KW-0963">Cytoplasm</keyword>
<evidence type="ECO:0000256" key="6">
    <source>
        <dbReference type="ARBA" id="ARBA00004496"/>
    </source>
</evidence>
<dbReference type="EC" id="4.2.3.4" evidence="9 20"/>
<dbReference type="GO" id="GO:0016301">
    <property type="term" value="F:kinase activity"/>
    <property type="evidence" value="ECO:0007669"/>
    <property type="project" value="UniProtKB-KW"/>
</dbReference>
<dbReference type="GO" id="GO:0005737">
    <property type="term" value="C:cytoplasm"/>
    <property type="evidence" value="ECO:0007669"/>
    <property type="project" value="UniProtKB-SubCell"/>
</dbReference>
<evidence type="ECO:0000256" key="18">
    <source>
        <dbReference type="ARBA" id="ARBA00023239"/>
    </source>
</evidence>
<dbReference type="Pfam" id="PF24621">
    <property type="entry name" value="DHQS_C"/>
    <property type="match status" value="1"/>
</dbReference>
<dbReference type="NCBIfam" id="TIGR01357">
    <property type="entry name" value="aroB"/>
    <property type="match status" value="1"/>
</dbReference>
<dbReference type="Gene3D" id="1.20.1090.10">
    <property type="entry name" value="Dehydroquinate synthase-like - alpha domain"/>
    <property type="match status" value="1"/>
</dbReference>
<keyword evidence="17" id="KW-0057">Aromatic amino acid biosynthesis</keyword>
<dbReference type="CDD" id="cd08195">
    <property type="entry name" value="DHQS"/>
    <property type="match status" value="1"/>
</dbReference>
<evidence type="ECO:0000256" key="4">
    <source>
        <dbReference type="ARBA" id="ARBA00001947"/>
    </source>
</evidence>
<comment type="cofactor">
    <cofactor evidence="3">
        <name>Co(2+)</name>
        <dbReference type="ChEBI" id="CHEBI:48828"/>
    </cofactor>
</comment>
<reference evidence="23 24" key="1">
    <citation type="submission" date="2019-09" db="EMBL/GenBank/DDBJ databases">
        <authorList>
            <person name="Cremers G."/>
        </authorList>
    </citation>
    <scope>NUCLEOTIDE SEQUENCE [LARGE SCALE GENOMIC DNA]</scope>
    <source>
        <strain evidence="23">4A</strain>
    </source>
</reference>
<evidence type="ECO:0000259" key="22">
    <source>
        <dbReference type="Pfam" id="PF24621"/>
    </source>
</evidence>
<evidence type="ECO:0000256" key="1">
    <source>
        <dbReference type="ARBA" id="ARBA00001393"/>
    </source>
</evidence>
<dbReference type="Gene3D" id="3.40.50.1970">
    <property type="match status" value="1"/>
</dbReference>
<evidence type="ECO:0000256" key="8">
    <source>
        <dbReference type="ARBA" id="ARBA00005412"/>
    </source>
</evidence>
<evidence type="ECO:0000256" key="16">
    <source>
        <dbReference type="ARBA" id="ARBA00023027"/>
    </source>
</evidence>
<keyword evidence="23" id="KW-0808">Transferase</keyword>
<proteinExistence type="inferred from homology"/>
<dbReference type="HAMAP" id="MF_00110">
    <property type="entry name" value="DHQ_synthase"/>
    <property type="match status" value="1"/>
</dbReference>
<feature type="domain" description="3-dehydroquinate synthase C-terminal" evidence="22">
    <location>
        <begin position="208"/>
        <end position="343"/>
    </location>
</feature>
<dbReference type="AlphaFoldDB" id="A0A5E6MGW2"/>
<comment type="similarity">
    <text evidence="8">Belongs to the sugar phosphate cyclases superfamily. Dehydroquinate synthase family.</text>
</comment>
<keyword evidence="24" id="KW-1185">Reference proteome</keyword>
<comment type="function">
    <text evidence="5">Catalyzes the conversion of 3-deoxy-D-arabino-heptulosonate 7-phosphate (DAHP) to dehydroquinate (DHQ).</text>
</comment>
<protein>
    <recommendedName>
        <fullName evidence="10 20">3-dehydroquinate synthase</fullName>
        <ecNumber evidence="9 20">4.2.3.4</ecNumber>
    </recommendedName>
</protein>
<feature type="domain" description="3-dehydroquinate synthase N-terminal" evidence="21">
    <location>
        <begin position="95"/>
        <end position="206"/>
    </location>
</feature>
<evidence type="ECO:0000256" key="2">
    <source>
        <dbReference type="ARBA" id="ARBA00001911"/>
    </source>
</evidence>
<dbReference type="GO" id="GO:0009423">
    <property type="term" value="P:chorismate biosynthetic process"/>
    <property type="evidence" value="ECO:0007669"/>
    <property type="project" value="UniProtKB-UniRule"/>
</dbReference>
<evidence type="ECO:0000256" key="17">
    <source>
        <dbReference type="ARBA" id="ARBA00023141"/>
    </source>
</evidence>
<comment type="cofactor">
    <cofactor evidence="2">
        <name>NAD(+)</name>
        <dbReference type="ChEBI" id="CHEBI:57540"/>
    </cofactor>
</comment>
<dbReference type="GO" id="GO:0003856">
    <property type="term" value="F:3-dehydroquinate synthase activity"/>
    <property type="evidence" value="ECO:0007669"/>
    <property type="project" value="UniProtKB-UniRule"/>
</dbReference>
<evidence type="ECO:0000256" key="9">
    <source>
        <dbReference type="ARBA" id="ARBA00013031"/>
    </source>
</evidence>
<feature type="non-terminal residue" evidence="23">
    <location>
        <position position="1"/>
    </location>
</feature>
<evidence type="ECO:0000256" key="7">
    <source>
        <dbReference type="ARBA" id="ARBA00004661"/>
    </source>
</evidence>
<dbReference type="InterPro" id="IPR030960">
    <property type="entry name" value="DHQS/DOIS_N"/>
</dbReference>
<dbReference type="InterPro" id="IPR016037">
    <property type="entry name" value="DHQ_synth_AroB"/>
</dbReference>
<evidence type="ECO:0000256" key="15">
    <source>
        <dbReference type="ARBA" id="ARBA00022833"/>
    </source>
</evidence>
<keyword evidence="12" id="KW-0028">Amino-acid biosynthesis</keyword>
<evidence type="ECO:0000313" key="24">
    <source>
        <dbReference type="Proteomes" id="UP000334923"/>
    </source>
</evidence>
<dbReference type="GO" id="GO:0008652">
    <property type="term" value="P:amino acid biosynthetic process"/>
    <property type="evidence" value="ECO:0007669"/>
    <property type="project" value="UniProtKB-KW"/>
</dbReference>
<evidence type="ECO:0000256" key="19">
    <source>
        <dbReference type="ARBA" id="ARBA00023285"/>
    </source>
</evidence>
<evidence type="ECO:0000256" key="13">
    <source>
        <dbReference type="ARBA" id="ARBA00022723"/>
    </source>
</evidence>
<dbReference type="PANTHER" id="PTHR43622">
    <property type="entry name" value="3-DEHYDROQUINATE SYNTHASE"/>
    <property type="match status" value="1"/>
</dbReference>
<evidence type="ECO:0000256" key="5">
    <source>
        <dbReference type="ARBA" id="ARBA00003485"/>
    </source>
</evidence>
<evidence type="ECO:0000256" key="20">
    <source>
        <dbReference type="NCBIfam" id="TIGR01357"/>
    </source>
</evidence>
<accession>A0A5E6MGW2</accession>
<keyword evidence="13" id="KW-0479">Metal-binding</keyword>
<comment type="pathway">
    <text evidence="7">Metabolic intermediate biosynthesis; chorismate biosynthesis; chorismate from D-erythrose 4-phosphate and phosphoenolpyruvate: step 2/7.</text>
</comment>
<dbReference type="FunFam" id="3.40.50.1970:FF:000007">
    <property type="entry name" value="Pentafunctional AROM polypeptide"/>
    <property type="match status" value="1"/>
</dbReference>
<dbReference type="PIRSF" id="PIRSF001455">
    <property type="entry name" value="DHQ_synth"/>
    <property type="match status" value="1"/>
</dbReference>
<keyword evidence="15" id="KW-0862">Zinc</keyword>
<sequence>AEPGRSAERFRSSLSHFFSTFVLMNPARPLMVCTSSRTYPVQIGTGLLEELGPRLSASHPLSSRIALVADAALRAYAETAQASLAKAGFDSVILWVPPGEESKSLSQLGLLLEKLAENRIDRKGTLIALGGGVVGDLAGFAASIFLRGIALFHLPTTLLAMVDSSVGGKTGINLPQGKNLVGTFYQPWGIFADLKTLSTLPAREIRAGLAEVIKYGMIADPTLLSILDQDTLDWQAIVRRSVEIKAAVVAEDERETRGRRAVLNFGHTAGHALEAALSYRTLVHGEAVALGMRVAAFLSHRLCGLPESAIALLDRLLVRHGLPQTVEGVSRARVREALLVDKKREEGANRWVLLRALGDPIVAEVREEEIERALALILGRTA</sequence>
<dbReference type="InterPro" id="IPR030963">
    <property type="entry name" value="DHQ_synth_fam"/>
</dbReference>
<evidence type="ECO:0000313" key="23">
    <source>
        <dbReference type="EMBL" id="VVM08352.1"/>
    </source>
</evidence>
<keyword evidence="16" id="KW-0520">NAD</keyword>
<organism evidence="23 24">
    <name type="scientific">Methylacidimicrobium tartarophylax</name>
    <dbReference type="NCBI Taxonomy" id="1041768"/>
    <lineage>
        <taxon>Bacteria</taxon>
        <taxon>Pseudomonadati</taxon>
        <taxon>Verrucomicrobiota</taxon>
        <taxon>Methylacidimicrobium</taxon>
    </lineage>
</organism>
<name>A0A5E6MGW2_9BACT</name>
<evidence type="ECO:0000256" key="14">
    <source>
        <dbReference type="ARBA" id="ARBA00022741"/>
    </source>
</evidence>
<keyword evidence="18 23" id="KW-0456">Lyase</keyword>
<evidence type="ECO:0000256" key="12">
    <source>
        <dbReference type="ARBA" id="ARBA00022605"/>
    </source>
</evidence>
<dbReference type="Proteomes" id="UP000334923">
    <property type="component" value="Unassembled WGS sequence"/>
</dbReference>
<evidence type="ECO:0000259" key="21">
    <source>
        <dbReference type="Pfam" id="PF01761"/>
    </source>
</evidence>
<keyword evidence="14" id="KW-0547">Nucleotide-binding</keyword>
<evidence type="ECO:0000256" key="10">
    <source>
        <dbReference type="ARBA" id="ARBA00017684"/>
    </source>
</evidence>
<keyword evidence="23" id="KW-0418">Kinase</keyword>
<dbReference type="PANTHER" id="PTHR43622:SF7">
    <property type="entry name" value="3-DEHYDROQUINATE SYNTHASE, CHLOROPLASTIC"/>
    <property type="match status" value="1"/>
</dbReference>
<dbReference type="RefSeq" id="WP_342799838.1">
    <property type="nucleotide sequence ID" value="NZ_CABFVA020000134.1"/>
</dbReference>
<keyword evidence="19" id="KW-0170">Cobalt</keyword>
<evidence type="ECO:0000256" key="3">
    <source>
        <dbReference type="ARBA" id="ARBA00001941"/>
    </source>
</evidence>
<comment type="subcellular location">
    <subcellularLocation>
        <location evidence="6">Cytoplasm</location>
    </subcellularLocation>
</comment>
<dbReference type="GO" id="GO:0009073">
    <property type="term" value="P:aromatic amino acid family biosynthetic process"/>
    <property type="evidence" value="ECO:0007669"/>
    <property type="project" value="UniProtKB-KW"/>
</dbReference>
<dbReference type="GO" id="GO:0000166">
    <property type="term" value="F:nucleotide binding"/>
    <property type="evidence" value="ECO:0007669"/>
    <property type="project" value="UniProtKB-KW"/>
</dbReference>
<dbReference type="InterPro" id="IPR056179">
    <property type="entry name" value="DHQS_C"/>
</dbReference>
<evidence type="ECO:0000256" key="11">
    <source>
        <dbReference type="ARBA" id="ARBA00022490"/>
    </source>
</evidence>
<dbReference type="SUPFAM" id="SSF56796">
    <property type="entry name" value="Dehydroquinate synthase-like"/>
    <property type="match status" value="1"/>
</dbReference>
<gene>
    <name evidence="23" type="primary">aroKB</name>
    <name evidence="23" type="ORF">MAMT_02301</name>
</gene>
<dbReference type="EMBL" id="CABFVA020000134">
    <property type="protein sequence ID" value="VVM08352.1"/>
    <property type="molecule type" value="Genomic_DNA"/>
</dbReference>
<dbReference type="Pfam" id="PF01761">
    <property type="entry name" value="DHQ_synthase"/>
    <property type="match status" value="1"/>
</dbReference>
<dbReference type="GO" id="GO:0046872">
    <property type="term" value="F:metal ion binding"/>
    <property type="evidence" value="ECO:0007669"/>
    <property type="project" value="UniProtKB-KW"/>
</dbReference>
<comment type="catalytic activity">
    <reaction evidence="1">
        <text>7-phospho-2-dehydro-3-deoxy-D-arabino-heptonate = 3-dehydroquinate + phosphate</text>
        <dbReference type="Rhea" id="RHEA:21968"/>
        <dbReference type="ChEBI" id="CHEBI:32364"/>
        <dbReference type="ChEBI" id="CHEBI:43474"/>
        <dbReference type="ChEBI" id="CHEBI:58394"/>
        <dbReference type="EC" id="4.2.3.4"/>
    </reaction>
</comment>